<dbReference type="Proteomes" id="UP000652761">
    <property type="component" value="Unassembled WGS sequence"/>
</dbReference>
<dbReference type="AlphaFoldDB" id="A0A843WL37"/>
<evidence type="ECO:0000313" key="2">
    <source>
        <dbReference type="EMBL" id="MQM10529.1"/>
    </source>
</evidence>
<comment type="caution">
    <text evidence="2">The sequence shown here is derived from an EMBL/GenBank/DDBJ whole genome shotgun (WGS) entry which is preliminary data.</text>
</comment>
<accession>A0A843WL37</accession>
<name>A0A843WL37_COLES</name>
<evidence type="ECO:0000313" key="3">
    <source>
        <dbReference type="Proteomes" id="UP000652761"/>
    </source>
</evidence>
<evidence type="ECO:0000256" key="1">
    <source>
        <dbReference type="SAM" id="MobiDB-lite"/>
    </source>
</evidence>
<feature type="non-terminal residue" evidence="2">
    <location>
        <position position="1"/>
    </location>
</feature>
<feature type="compositionally biased region" description="Basic and acidic residues" evidence="1">
    <location>
        <begin position="87"/>
        <end position="102"/>
    </location>
</feature>
<feature type="region of interest" description="Disordered" evidence="1">
    <location>
        <begin position="72"/>
        <end position="102"/>
    </location>
</feature>
<protein>
    <submittedName>
        <fullName evidence="2">Uncharacterized protein</fullName>
    </submittedName>
</protein>
<reference evidence="2" key="1">
    <citation type="submission" date="2017-07" db="EMBL/GenBank/DDBJ databases">
        <title>Taro Niue Genome Assembly and Annotation.</title>
        <authorList>
            <person name="Atibalentja N."/>
            <person name="Keating K."/>
            <person name="Fields C.J."/>
        </authorList>
    </citation>
    <scope>NUCLEOTIDE SEQUENCE</scope>
    <source>
        <strain evidence="2">Niue_2</strain>
        <tissue evidence="2">Leaf</tissue>
    </source>
</reference>
<organism evidence="2 3">
    <name type="scientific">Colocasia esculenta</name>
    <name type="common">Wild taro</name>
    <name type="synonym">Arum esculentum</name>
    <dbReference type="NCBI Taxonomy" id="4460"/>
    <lineage>
        <taxon>Eukaryota</taxon>
        <taxon>Viridiplantae</taxon>
        <taxon>Streptophyta</taxon>
        <taxon>Embryophyta</taxon>
        <taxon>Tracheophyta</taxon>
        <taxon>Spermatophyta</taxon>
        <taxon>Magnoliopsida</taxon>
        <taxon>Liliopsida</taxon>
        <taxon>Araceae</taxon>
        <taxon>Aroideae</taxon>
        <taxon>Colocasieae</taxon>
        <taxon>Colocasia</taxon>
    </lineage>
</organism>
<sequence length="214" mass="22400">MDSRTEFPTERRLGSLSSREEPLPGLRRTSVQQAAAVVRLPLPQAQAVPVALEFARSSGSCLLAGVDGAVSRGVSPGESSQQRQGARRAEETGRSSSREEPLLRLRHTNVQQAAAVVRLPLPQAWAVPVALEFARSLGSCLLAGVDGAVSRGVSLGLQSSQYSRVLSRAIRSQCAALVAYQATLGANACYSPSGPPGPWAATAKIGSSAWAEGR</sequence>
<proteinExistence type="predicted"/>
<gene>
    <name evidence="2" type="ORF">Taro_043422</name>
</gene>
<dbReference type="EMBL" id="NMUH01004696">
    <property type="protein sequence ID" value="MQM10529.1"/>
    <property type="molecule type" value="Genomic_DNA"/>
</dbReference>
<feature type="compositionally biased region" description="Basic and acidic residues" evidence="1">
    <location>
        <begin position="1"/>
        <end position="22"/>
    </location>
</feature>
<feature type="region of interest" description="Disordered" evidence="1">
    <location>
        <begin position="1"/>
        <end position="28"/>
    </location>
</feature>
<keyword evidence="3" id="KW-1185">Reference proteome</keyword>